<dbReference type="Pfam" id="PF21018">
    <property type="entry name" value="BipA_C"/>
    <property type="match status" value="1"/>
</dbReference>
<keyword evidence="6" id="KW-1185">Reference proteome</keyword>
<dbReference type="InterPro" id="IPR000640">
    <property type="entry name" value="EFG_V-like"/>
</dbReference>
<dbReference type="FunFam" id="3.30.70.240:FF:000002">
    <property type="entry name" value="GTP-binding protein TypA"/>
    <property type="match status" value="1"/>
</dbReference>
<protein>
    <recommendedName>
        <fullName evidence="3">50S ribosomal subunit assembly factor BipA</fullName>
    </recommendedName>
</protein>
<evidence type="ECO:0000256" key="3">
    <source>
        <dbReference type="ARBA" id="ARBA00035722"/>
    </source>
</evidence>
<dbReference type="SUPFAM" id="SSF50447">
    <property type="entry name" value="Translation proteins"/>
    <property type="match status" value="1"/>
</dbReference>
<dbReference type="SUPFAM" id="SSF52540">
    <property type="entry name" value="P-loop containing nucleoside triphosphate hydrolases"/>
    <property type="match status" value="1"/>
</dbReference>
<dbReference type="InterPro" id="IPR006298">
    <property type="entry name" value="BipA"/>
</dbReference>
<gene>
    <name evidence="5" type="primary">typA</name>
    <name evidence="5" type="ORF">GP480_02720</name>
</gene>
<evidence type="ECO:0000256" key="2">
    <source>
        <dbReference type="ARBA" id="ARBA00023134"/>
    </source>
</evidence>
<dbReference type="Pfam" id="PF03144">
    <property type="entry name" value="GTP_EFTU_D2"/>
    <property type="match status" value="1"/>
</dbReference>
<dbReference type="CDD" id="cd01891">
    <property type="entry name" value="TypA_BipA"/>
    <property type="match status" value="1"/>
</dbReference>
<dbReference type="CDD" id="cd03710">
    <property type="entry name" value="BipA_TypA_C"/>
    <property type="match status" value="1"/>
</dbReference>
<dbReference type="GO" id="GO:0003924">
    <property type="term" value="F:GTPase activity"/>
    <property type="evidence" value="ECO:0007669"/>
    <property type="project" value="InterPro"/>
</dbReference>
<dbReference type="GO" id="GO:0097216">
    <property type="term" value="F:guanosine tetraphosphate binding"/>
    <property type="evidence" value="ECO:0007669"/>
    <property type="project" value="UniProtKB-ARBA"/>
</dbReference>
<dbReference type="Gene3D" id="3.30.70.870">
    <property type="entry name" value="Elongation Factor G (Translational Gtpase), domain 3"/>
    <property type="match status" value="1"/>
</dbReference>
<dbReference type="GO" id="GO:0005525">
    <property type="term" value="F:GTP binding"/>
    <property type="evidence" value="ECO:0007669"/>
    <property type="project" value="UniProtKB-KW"/>
</dbReference>
<name>A0A6P1GB00_9RICK</name>
<proteinExistence type="predicted"/>
<keyword evidence="2" id="KW-0342">GTP-binding</keyword>
<dbReference type="InterPro" id="IPR047042">
    <property type="entry name" value="BipA_II"/>
</dbReference>
<dbReference type="PROSITE" id="PS51722">
    <property type="entry name" value="G_TR_2"/>
    <property type="match status" value="1"/>
</dbReference>
<dbReference type="Gene3D" id="2.40.30.10">
    <property type="entry name" value="Translation factors"/>
    <property type="match status" value="1"/>
</dbReference>
<dbReference type="Pfam" id="PF00679">
    <property type="entry name" value="EFG_C"/>
    <property type="match status" value="1"/>
</dbReference>
<dbReference type="NCBIfam" id="TIGR00231">
    <property type="entry name" value="small_GTP"/>
    <property type="match status" value="1"/>
</dbReference>
<dbReference type="PRINTS" id="PR00315">
    <property type="entry name" value="ELONGATNFCT"/>
</dbReference>
<reference evidence="5 6" key="1">
    <citation type="journal article" date="2020" name="MBio">
        <title>Erratum for Teymournejad et al., 'Isolation and Molecular Analysis of a Novel Neorickettsia Species That Causes Potomac Horse Fever'.</title>
        <authorList>
            <person name="Teymournejad O."/>
            <person name="Lin M."/>
            <person name="Bekebrede H."/>
            <person name="Kamr A."/>
            <person name="Toribio R.E."/>
            <person name="Arroyo L.G."/>
            <person name="Baird J.D."/>
            <person name="Rikihisa Y."/>
        </authorList>
    </citation>
    <scope>NUCLEOTIDE SEQUENCE [LARGE SCALE GENOMIC DNA]</scope>
    <source>
        <strain evidence="5 6">Fin17</strain>
    </source>
</reference>
<dbReference type="InterPro" id="IPR047041">
    <property type="entry name" value="BipA_GTP-bd_dom"/>
</dbReference>
<evidence type="ECO:0000259" key="4">
    <source>
        <dbReference type="PROSITE" id="PS51722"/>
    </source>
</evidence>
<dbReference type="InterPro" id="IPR035651">
    <property type="entry name" value="BipA_V"/>
</dbReference>
<dbReference type="InterPro" id="IPR042116">
    <property type="entry name" value="TypA/BipA_C"/>
</dbReference>
<dbReference type="InterPro" id="IPR027417">
    <property type="entry name" value="P-loop_NTPase"/>
</dbReference>
<dbReference type="SMART" id="SM00838">
    <property type="entry name" value="EFG_C"/>
    <property type="match status" value="1"/>
</dbReference>
<dbReference type="NCBIfam" id="TIGR01394">
    <property type="entry name" value="TypA_BipA"/>
    <property type="match status" value="1"/>
</dbReference>
<dbReference type="PANTHER" id="PTHR42908">
    <property type="entry name" value="TRANSLATION ELONGATION FACTOR-RELATED"/>
    <property type="match status" value="1"/>
</dbReference>
<dbReference type="KEGG" id="nef:GP480_02720"/>
<dbReference type="Gene3D" id="3.30.70.240">
    <property type="match status" value="1"/>
</dbReference>
<dbReference type="GO" id="GO:1990904">
    <property type="term" value="C:ribonucleoprotein complex"/>
    <property type="evidence" value="ECO:0007669"/>
    <property type="project" value="TreeGrafter"/>
</dbReference>
<dbReference type="FunFam" id="2.40.50.250:FF:000001">
    <property type="entry name" value="GTP-binding protein TypA"/>
    <property type="match status" value="1"/>
</dbReference>
<dbReference type="InterPro" id="IPR000795">
    <property type="entry name" value="T_Tr_GTP-bd_dom"/>
</dbReference>
<evidence type="ECO:0000256" key="1">
    <source>
        <dbReference type="ARBA" id="ARBA00022741"/>
    </source>
</evidence>
<dbReference type="RefSeq" id="WP_160095653.1">
    <property type="nucleotide sequence ID" value="NZ_CP047224.1"/>
</dbReference>
<evidence type="ECO:0000313" key="5">
    <source>
        <dbReference type="EMBL" id="QHD65344.1"/>
    </source>
</evidence>
<reference evidence="5 6" key="2">
    <citation type="journal article" date="2020" name="MBio">
        <title>Isolation and Molecular Analysis of a Novel Neorickettsia Species That Causes Potomac Horse Fever.</title>
        <authorList>
            <person name="Teymournejad O."/>
            <person name="Lin M."/>
            <person name="Bekebrede H."/>
            <person name="Kamr A."/>
            <person name="Toribio R.E."/>
            <person name="Arroyo L.G."/>
            <person name="Baird J.D."/>
            <person name="Rikihisa Y."/>
        </authorList>
    </citation>
    <scope>NUCLEOTIDE SEQUENCE [LARGE SCALE GENOMIC DNA]</scope>
    <source>
        <strain evidence="5 6">Fin17</strain>
    </source>
</reference>
<dbReference type="InterPro" id="IPR009000">
    <property type="entry name" value="Transl_B-barrel_sf"/>
</dbReference>
<dbReference type="InterPro" id="IPR005225">
    <property type="entry name" value="Small_GTP-bd"/>
</dbReference>
<dbReference type="Gene3D" id="2.40.50.250">
    <property type="entry name" value="bipa protein"/>
    <property type="match status" value="1"/>
</dbReference>
<dbReference type="EMBL" id="CP047224">
    <property type="protein sequence ID" value="QHD65344.1"/>
    <property type="molecule type" value="Genomic_DNA"/>
</dbReference>
<organism evidence="5 6">
    <name type="scientific">Neorickettsia findlayensis</name>
    <dbReference type="NCBI Taxonomy" id="2686014"/>
    <lineage>
        <taxon>Bacteria</taxon>
        <taxon>Pseudomonadati</taxon>
        <taxon>Pseudomonadota</taxon>
        <taxon>Alphaproteobacteria</taxon>
        <taxon>Rickettsiales</taxon>
        <taxon>Anaplasmataceae</taxon>
        <taxon>Neorickettsia</taxon>
    </lineage>
</organism>
<evidence type="ECO:0000313" key="6">
    <source>
        <dbReference type="Proteomes" id="UP000464912"/>
    </source>
</evidence>
<dbReference type="CDD" id="cd03691">
    <property type="entry name" value="BipA_TypA_II"/>
    <property type="match status" value="1"/>
</dbReference>
<dbReference type="Gene3D" id="3.40.50.300">
    <property type="entry name" value="P-loop containing nucleotide triphosphate hydrolases"/>
    <property type="match status" value="1"/>
</dbReference>
<dbReference type="InterPro" id="IPR004161">
    <property type="entry name" value="EFTu-like_2"/>
</dbReference>
<dbReference type="SUPFAM" id="SSF54980">
    <property type="entry name" value="EF-G C-terminal domain-like"/>
    <property type="match status" value="2"/>
</dbReference>
<dbReference type="AlphaFoldDB" id="A0A6P1GB00"/>
<feature type="domain" description="Tr-type G" evidence="4">
    <location>
        <begin position="3"/>
        <end position="196"/>
    </location>
</feature>
<sequence>MNNNTLNIAVIAHVDHGKTTLTNNLLRQANVLDEVGMDRNPLEQKRGITMFSKVASVSYGNVKINLIDTPGHSDFGGEVERILSMVDSVMLLVDSAEGVMPQTKFVLSKALKVGLRPIVIINKVDRPDRRIEEVINEISDLFLALEANDEQLNFPVLYASGRDGWCVRNLDDQRESLVPLLETIIEYTPVRKYDSEAPFAMLVTMLENDNFLGRILIGKIEQGSVSVNASVKAINLNGELLENSRITKLQIFDGMVKKVVENAEAGEIIAIAGLADTSVTDTVCHPSVDKAINAMPIDPATISINISVNTSPFTGKEGNKLTSRMILARLLQEVKTNVSIKMEEKGEGQFEVMGRGELQLGVLIENMRKEGFELSVSRPKVVIRIDENGQKMEPIEELTIDMDEEYAGIVMETLNAKKGIMQAMENYPGGRVRLVYHIPARSLIGYHGRFSSDTRGSGILNKVFHGYAPYSGRIESRSNGVLVSNGQGEAVAYALFNLQDRGIMFVKPQDPVYCGMIVGEHSRGNDLDVNVLKGKQLTNIRAAGSDEAVKLSPPLIMTLEEMMAYINDDELVEVTPLSLRLRKKILDPNMRKKKNV</sequence>
<dbReference type="GO" id="GO:0005829">
    <property type="term" value="C:cytosol"/>
    <property type="evidence" value="ECO:0007669"/>
    <property type="project" value="TreeGrafter"/>
</dbReference>
<accession>A0A6P1GB00</accession>
<dbReference type="InterPro" id="IPR048876">
    <property type="entry name" value="BipA_C"/>
</dbReference>
<keyword evidence="1" id="KW-0547">Nucleotide-binding</keyword>
<dbReference type="Pfam" id="PF00009">
    <property type="entry name" value="GTP_EFTU"/>
    <property type="match status" value="1"/>
</dbReference>
<dbReference type="Proteomes" id="UP000464912">
    <property type="component" value="Chromosome"/>
</dbReference>
<dbReference type="InterPro" id="IPR035647">
    <property type="entry name" value="EFG_III/V"/>
</dbReference>
<dbReference type="PANTHER" id="PTHR42908:SF8">
    <property type="entry name" value="TR-TYPE G DOMAIN-CONTAINING PROTEIN"/>
    <property type="match status" value="1"/>
</dbReference>